<dbReference type="InterPro" id="IPR016181">
    <property type="entry name" value="Acyl_CoA_acyltransferase"/>
</dbReference>
<reference evidence="4 5" key="1">
    <citation type="submission" date="2020-02" db="EMBL/GenBank/DDBJ databases">
        <title>Genome sequence of the type strain CGMCC 1.15528 of Mesorhizobium zhangyense.</title>
        <authorList>
            <person name="Gao J."/>
            <person name="Sun J."/>
        </authorList>
    </citation>
    <scope>NUCLEOTIDE SEQUENCE [LARGE SCALE GENOMIC DNA]</scope>
    <source>
        <strain evidence="4 5">CGMCC 1.15528</strain>
    </source>
</reference>
<organism evidence="4 5">
    <name type="scientific">Mesorhizobium zhangyense</name>
    <dbReference type="NCBI Taxonomy" id="1776730"/>
    <lineage>
        <taxon>Bacteria</taxon>
        <taxon>Pseudomonadati</taxon>
        <taxon>Pseudomonadota</taxon>
        <taxon>Alphaproteobacteria</taxon>
        <taxon>Hyphomicrobiales</taxon>
        <taxon>Phyllobacteriaceae</taxon>
        <taxon>Mesorhizobium</taxon>
    </lineage>
</organism>
<evidence type="ECO:0000259" key="3">
    <source>
        <dbReference type="PROSITE" id="PS51186"/>
    </source>
</evidence>
<dbReference type="PANTHER" id="PTHR43877:SF2">
    <property type="entry name" value="AMINOALKYLPHOSPHONATE N-ACETYLTRANSFERASE-RELATED"/>
    <property type="match status" value="1"/>
</dbReference>
<sequence>MSDLLFRPASESDLAAIVALLADDNLGSTRENASLPLDQRYSAAFEAIARDPNQLLAVAELDGKVVGCLQVTFIPGLSRTGMWRGQIESVRIAASLRGRGAGKAFFAWAIEQCRSRGCGLVQLTTDKARPEALAFYESLGFKASHEGMKLAL</sequence>
<dbReference type="Pfam" id="PF00583">
    <property type="entry name" value="Acetyltransf_1"/>
    <property type="match status" value="1"/>
</dbReference>
<dbReference type="CDD" id="cd04301">
    <property type="entry name" value="NAT_SF"/>
    <property type="match status" value="1"/>
</dbReference>
<dbReference type="SUPFAM" id="SSF55729">
    <property type="entry name" value="Acyl-CoA N-acyltransferases (Nat)"/>
    <property type="match status" value="1"/>
</dbReference>
<dbReference type="InterPro" id="IPR050832">
    <property type="entry name" value="Bact_Acetyltransf"/>
</dbReference>
<keyword evidence="2" id="KW-0012">Acyltransferase</keyword>
<evidence type="ECO:0000313" key="5">
    <source>
        <dbReference type="Proteomes" id="UP000481252"/>
    </source>
</evidence>
<accession>A0A7C9R7C2</accession>
<dbReference type="PROSITE" id="PS51186">
    <property type="entry name" value="GNAT"/>
    <property type="match status" value="1"/>
</dbReference>
<proteinExistence type="predicted"/>
<dbReference type="GO" id="GO:0016747">
    <property type="term" value="F:acyltransferase activity, transferring groups other than amino-acyl groups"/>
    <property type="evidence" value="ECO:0007669"/>
    <property type="project" value="InterPro"/>
</dbReference>
<keyword evidence="5" id="KW-1185">Reference proteome</keyword>
<dbReference type="RefSeq" id="WP_165117892.1">
    <property type="nucleotide sequence ID" value="NZ_JAAKZG010000005.1"/>
</dbReference>
<evidence type="ECO:0000256" key="1">
    <source>
        <dbReference type="ARBA" id="ARBA00022679"/>
    </source>
</evidence>
<evidence type="ECO:0000313" key="4">
    <source>
        <dbReference type="EMBL" id="NGN41940.1"/>
    </source>
</evidence>
<dbReference type="Gene3D" id="3.40.630.30">
    <property type="match status" value="1"/>
</dbReference>
<dbReference type="Proteomes" id="UP000481252">
    <property type="component" value="Unassembled WGS sequence"/>
</dbReference>
<dbReference type="AlphaFoldDB" id="A0A7C9R7C2"/>
<name>A0A7C9R7C2_9HYPH</name>
<gene>
    <name evidence="4" type="ORF">G6N74_12785</name>
</gene>
<feature type="domain" description="N-acetyltransferase" evidence="3">
    <location>
        <begin position="4"/>
        <end position="152"/>
    </location>
</feature>
<dbReference type="EMBL" id="JAAKZG010000005">
    <property type="protein sequence ID" value="NGN41940.1"/>
    <property type="molecule type" value="Genomic_DNA"/>
</dbReference>
<dbReference type="PANTHER" id="PTHR43877">
    <property type="entry name" value="AMINOALKYLPHOSPHONATE N-ACETYLTRANSFERASE-RELATED-RELATED"/>
    <property type="match status" value="1"/>
</dbReference>
<evidence type="ECO:0000256" key="2">
    <source>
        <dbReference type="ARBA" id="ARBA00023315"/>
    </source>
</evidence>
<keyword evidence="1 4" id="KW-0808">Transferase</keyword>
<protein>
    <submittedName>
        <fullName evidence="4">GNAT family N-acetyltransferase</fullName>
    </submittedName>
</protein>
<comment type="caution">
    <text evidence="4">The sequence shown here is derived from an EMBL/GenBank/DDBJ whole genome shotgun (WGS) entry which is preliminary data.</text>
</comment>
<dbReference type="InterPro" id="IPR000182">
    <property type="entry name" value="GNAT_dom"/>
</dbReference>